<evidence type="ECO:0000256" key="1">
    <source>
        <dbReference type="SAM" id="Coils"/>
    </source>
</evidence>
<name>A0A814ZFN5_9BILA</name>
<accession>A0A814ZFN5</accession>
<dbReference type="PANTHER" id="PTHR33488:SF2">
    <property type="entry name" value="EARLY ENDOSOME ANTIGEN 1-LIKE"/>
    <property type="match status" value="1"/>
</dbReference>
<dbReference type="PANTHER" id="PTHR33488">
    <property type="entry name" value="ZGC:162509"/>
    <property type="match status" value="1"/>
</dbReference>
<sequence length="539" mass="60536">MSTKAIIAIPKMNDTEFLAYLLSNKDSTSGVALRVENSIFDTLRDDQLKQQTEIDKEWEILMVSGTIVIGYMSNLMIIASKRDFSLQVPLGYVYRYIIYPNSFQATLIQASNDMYKALMGAHFAMDSIQSAMRQVPSSVKTAMKLITSASPAILKAMLPRVFDSIGRLATESANQANSTLQRFNLLQELLVEIIQLSEHTQGANEVAIYNMEAKKNQSILDQECLQNNLNSIQNQYNTSKAALENVRKKYVEAVQLVTDSSMPTILGGQSDLLTYIITIAIGVVFNPVDTIGCILGSCNNSEPILDTGKFENAMKIAEQARHDLEKAEQLHNEHFQQQLAEQNELVKAVGQMAMLDLSIFSKEEVVRLLLKVMQQISLFKEQWSRMIRFFSKLAAQVQSTQQIIIKDFLKVIETAETNNLSINAIDRKFFTEILIRATTTIETGAHLLFTMAKTYHAVSSEHMINQIAGISQLLTLQTDEARIAHIQQASNETITTLLMIIQMAQERHSIYLQKTRTRQAEYTAYMTNLAASELSQSIG</sequence>
<gene>
    <name evidence="2" type="ORF">JXQ802_LOCUS26474</name>
    <name evidence="4" type="ORF">JXQ802_LOCUS44774</name>
    <name evidence="3" type="ORF">PYM288_LOCUS29312</name>
</gene>
<dbReference type="EMBL" id="CAJNOL010000927">
    <property type="protein sequence ID" value="CAF1241312.1"/>
    <property type="molecule type" value="Genomic_DNA"/>
</dbReference>
<dbReference type="Proteomes" id="UP000663870">
    <property type="component" value="Unassembled WGS sequence"/>
</dbReference>
<evidence type="ECO:0000313" key="4">
    <source>
        <dbReference type="EMBL" id="CAF1566038.1"/>
    </source>
</evidence>
<protein>
    <submittedName>
        <fullName evidence="2">Uncharacterized protein</fullName>
    </submittedName>
</protein>
<keyword evidence="1" id="KW-0175">Coiled coil</keyword>
<dbReference type="EMBL" id="CAJNOL010003528">
    <property type="protein sequence ID" value="CAF1566038.1"/>
    <property type="molecule type" value="Genomic_DNA"/>
</dbReference>
<comment type="caution">
    <text evidence="2">The sequence shown here is derived from an EMBL/GenBank/DDBJ whole genome shotgun (WGS) entry which is preliminary data.</text>
</comment>
<evidence type="ECO:0000313" key="2">
    <source>
        <dbReference type="EMBL" id="CAF1241312.1"/>
    </source>
</evidence>
<organism evidence="2 5">
    <name type="scientific">Rotaria sordida</name>
    <dbReference type="NCBI Taxonomy" id="392033"/>
    <lineage>
        <taxon>Eukaryota</taxon>
        <taxon>Metazoa</taxon>
        <taxon>Spiralia</taxon>
        <taxon>Gnathifera</taxon>
        <taxon>Rotifera</taxon>
        <taxon>Eurotatoria</taxon>
        <taxon>Bdelloidea</taxon>
        <taxon>Philodinida</taxon>
        <taxon>Philodinidae</taxon>
        <taxon>Rotaria</taxon>
    </lineage>
</organism>
<feature type="coiled-coil region" evidence="1">
    <location>
        <begin position="310"/>
        <end position="337"/>
    </location>
</feature>
<dbReference type="AlphaFoldDB" id="A0A814ZFN5"/>
<keyword evidence="5" id="KW-1185">Reference proteome</keyword>
<dbReference type="EMBL" id="CAJNOH010002364">
    <property type="protein sequence ID" value="CAF1289445.1"/>
    <property type="molecule type" value="Genomic_DNA"/>
</dbReference>
<evidence type="ECO:0000313" key="3">
    <source>
        <dbReference type="EMBL" id="CAF1289445.1"/>
    </source>
</evidence>
<dbReference type="Proteomes" id="UP000663854">
    <property type="component" value="Unassembled WGS sequence"/>
</dbReference>
<evidence type="ECO:0000313" key="5">
    <source>
        <dbReference type="Proteomes" id="UP000663870"/>
    </source>
</evidence>
<proteinExistence type="predicted"/>
<reference evidence="2" key="1">
    <citation type="submission" date="2021-02" db="EMBL/GenBank/DDBJ databases">
        <authorList>
            <person name="Nowell W R."/>
        </authorList>
    </citation>
    <scope>NUCLEOTIDE SEQUENCE</scope>
</reference>